<accession>A0A1M6M469</accession>
<dbReference type="EMBL" id="FQYV01000025">
    <property type="protein sequence ID" value="SHJ78221.1"/>
    <property type="molecule type" value="Genomic_DNA"/>
</dbReference>
<dbReference type="Pfam" id="PF14281">
    <property type="entry name" value="PDDEXK_4"/>
    <property type="match status" value="1"/>
</dbReference>
<sequence length="423" mass="49433">MNETTIKQNVDPFLQEVRTITKRHKEKLREKGEDFNLFSVMGMESNETHTHSAILAALLDPAYNHYAKSLFLEKFLEKIGYEFKGRDLNNTRVIKEYHIGSIDADYERGGFIDILIIFDSGHTLAIENKIYAKDQRKQLYRYSKHNESKTQLCYLTLYGTDPSEYSYQSLELKNIRKISYKEDIIEWLSVCQQHLQPDSILSISIKKYILLLKKLTNTMDKTHEMEFTKSILNNYEAAQYVHSNFDKLIYNVRESFRQAVIGNLRNKLIDSNYRVVSGNAADFHFSQIWIELDNSKDLTMRFGIESFSGKGNENGRIFIGIFDRLTQEINIDFADESIDKYLSKYWPVIRLIKTPKNNPLHLNSGDLLLKLNDENSQTFKDLLEETVSQVIKFVNEYTEVIREIDINRGNRVGDYTINDINES</sequence>
<keyword evidence="2" id="KW-1185">Reference proteome</keyword>
<evidence type="ECO:0000313" key="2">
    <source>
        <dbReference type="Proteomes" id="UP000184172"/>
    </source>
</evidence>
<gene>
    <name evidence="1" type="ORF">SAMN04487908_12548</name>
</gene>
<dbReference type="STRING" id="797419.SAMN05216556_12412"/>
<dbReference type="AlphaFoldDB" id="A0A1M6M469"/>
<organism evidence="1 2">
    <name type="scientific">Aequorivita viscosa</name>
    <dbReference type="NCBI Taxonomy" id="797419"/>
    <lineage>
        <taxon>Bacteria</taxon>
        <taxon>Pseudomonadati</taxon>
        <taxon>Bacteroidota</taxon>
        <taxon>Flavobacteriia</taxon>
        <taxon>Flavobacteriales</taxon>
        <taxon>Flavobacteriaceae</taxon>
        <taxon>Aequorivita</taxon>
    </lineage>
</organism>
<dbReference type="Proteomes" id="UP000184172">
    <property type="component" value="Unassembled WGS sequence"/>
</dbReference>
<name>A0A1M6M469_9FLAO</name>
<dbReference type="OrthoDB" id="6346224at2"/>
<reference evidence="2" key="1">
    <citation type="submission" date="2016-11" db="EMBL/GenBank/DDBJ databases">
        <authorList>
            <person name="Varghese N."/>
            <person name="Submissions S."/>
        </authorList>
    </citation>
    <scope>NUCLEOTIDE SEQUENCE [LARGE SCALE GENOMIC DNA]</scope>
    <source>
        <strain evidence="2">DSM 26349</strain>
    </source>
</reference>
<dbReference type="RefSeq" id="WP_073220697.1">
    <property type="nucleotide sequence ID" value="NZ_FNNS01000024.1"/>
</dbReference>
<dbReference type="InterPro" id="IPR029470">
    <property type="entry name" value="PDDEXK_4"/>
</dbReference>
<evidence type="ECO:0000313" key="1">
    <source>
        <dbReference type="EMBL" id="SHJ78221.1"/>
    </source>
</evidence>
<protein>
    <submittedName>
        <fullName evidence="1">PD-(D/E)XK nuclease superfamily protein</fullName>
    </submittedName>
</protein>
<proteinExistence type="predicted"/>